<accession>A0A2S4ZYY0</accession>
<proteinExistence type="inferred from homology"/>
<dbReference type="OrthoDB" id="2149800at2"/>
<dbReference type="SUPFAM" id="SSF53822">
    <property type="entry name" value="Periplasmic binding protein-like I"/>
    <property type="match status" value="1"/>
</dbReference>
<sequence length="422" mass="47330">MTSVLNRLQLLSGNNFLGALVLTAAITVTSCSKKAVPPPVSPSKPIENTVKEDVEKGAKEPAVFSRNSNKIPVISLVLPFNVNEVDLTTANTKKDMEPAAVALDFYQGFRLGLDSATQSGNKIKLQVFDSKDDSVEARSIARKQAIINSNLVIGPLYPAEIRSFNPIAVENQQYFVSPLSPRVVVKGNPFFIVPVCPLEIHARKAAEFIIKKFETNRVMILKGSDSDEDNFVKPFKVAFEEQSIGTNINEYRTTTNLFDPMAAKLVKGQNNILLISSANKAFWQALLKFLDKNSKEYNFTIFAYPGSEKLTNSLGLKNLEKYNVYFTSSYHVEKNDPGTSAFYTKYKQVYATDPNEYAIKGFDIGYFFAKLLSSHITDYDKYINKFYNGIHNNFQFVKTDNGFLNESLKVLKVENSKFVEQK</sequence>
<protein>
    <recommendedName>
        <fullName evidence="3">Leucine-binding protein domain-containing protein</fullName>
    </recommendedName>
</protein>
<dbReference type="CDD" id="cd06268">
    <property type="entry name" value="PBP1_ABC_transporter_LIVBP-like"/>
    <property type="match status" value="1"/>
</dbReference>
<dbReference type="Gene3D" id="3.40.50.2300">
    <property type="match status" value="2"/>
</dbReference>
<evidence type="ECO:0000313" key="4">
    <source>
        <dbReference type="EMBL" id="POY35152.1"/>
    </source>
</evidence>
<dbReference type="InterPro" id="IPR028081">
    <property type="entry name" value="Leu-bd"/>
</dbReference>
<comment type="similarity">
    <text evidence="1">Belongs to the leucine-binding protein family.</text>
</comment>
<feature type="domain" description="Leucine-binding protein" evidence="3">
    <location>
        <begin position="100"/>
        <end position="373"/>
    </location>
</feature>
<evidence type="ECO:0000313" key="5">
    <source>
        <dbReference type="Proteomes" id="UP000236893"/>
    </source>
</evidence>
<evidence type="ECO:0000259" key="3">
    <source>
        <dbReference type="Pfam" id="PF13458"/>
    </source>
</evidence>
<dbReference type="RefSeq" id="WP_103790240.1">
    <property type="nucleotide sequence ID" value="NZ_PQVF01000013.1"/>
</dbReference>
<evidence type="ECO:0000256" key="1">
    <source>
        <dbReference type="ARBA" id="ARBA00010062"/>
    </source>
</evidence>
<gene>
    <name evidence="4" type="ORF">C3K47_16350</name>
</gene>
<name>A0A2S4ZYY0_9SPHI</name>
<comment type="caution">
    <text evidence="4">The sequence shown here is derived from an EMBL/GenBank/DDBJ whole genome shotgun (WGS) entry which is preliminary data.</text>
</comment>
<dbReference type="InterPro" id="IPR028082">
    <property type="entry name" value="Peripla_BP_I"/>
</dbReference>
<reference evidence="4 5" key="1">
    <citation type="submission" date="2018-01" db="EMBL/GenBank/DDBJ databases">
        <authorList>
            <person name="Gaut B.S."/>
            <person name="Morton B.R."/>
            <person name="Clegg M.T."/>
            <person name="Duvall M.R."/>
        </authorList>
    </citation>
    <scope>NUCLEOTIDE SEQUENCE [LARGE SCALE GENOMIC DNA]</scope>
    <source>
        <strain evidence="4 5">HR-AV</strain>
    </source>
</reference>
<dbReference type="EMBL" id="PQVF01000013">
    <property type="protein sequence ID" value="POY35152.1"/>
    <property type="molecule type" value="Genomic_DNA"/>
</dbReference>
<keyword evidence="2" id="KW-0732">Signal</keyword>
<dbReference type="Pfam" id="PF13458">
    <property type="entry name" value="Peripla_BP_6"/>
    <property type="match status" value="1"/>
</dbReference>
<evidence type="ECO:0000256" key="2">
    <source>
        <dbReference type="ARBA" id="ARBA00022729"/>
    </source>
</evidence>
<keyword evidence="5" id="KW-1185">Reference proteome</keyword>
<organism evidence="4 5">
    <name type="scientific">Solitalea longa</name>
    <dbReference type="NCBI Taxonomy" id="2079460"/>
    <lineage>
        <taxon>Bacteria</taxon>
        <taxon>Pseudomonadati</taxon>
        <taxon>Bacteroidota</taxon>
        <taxon>Sphingobacteriia</taxon>
        <taxon>Sphingobacteriales</taxon>
        <taxon>Sphingobacteriaceae</taxon>
        <taxon>Solitalea</taxon>
    </lineage>
</organism>
<dbReference type="PROSITE" id="PS51257">
    <property type="entry name" value="PROKAR_LIPOPROTEIN"/>
    <property type="match status" value="1"/>
</dbReference>
<dbReference type="AlphaFoldDB" id="A0A2S4ZYY0"/>
<dbReference type="Proteomes" id="UP000236893">
    <property type="component" value="Unassembled WGS sequence"/>
</dbReference>